<evidence type="ECO:0000256" key="3">
    <source>
        <dbReference type="ARBA" id="ARBA00022448"/>
    </source>
</evidence>
<evidence type="ECO:0000313" key="7">
    <source>
        <dbReference type="EMBL" id="GAA1687740.1"/>
    </source>
</evidence>
<dbReference type="PIRSF" id="PIRSF002741">
    <property type="entry name" value="MppA"/>
    <property type="match status" value="1"/>
</dbReference>
<comment type="similarity">
    <text evidence="2">Belongs to the bacterial solute-binding protein 5 family.</text>
</comment>
<proteinExistence type="inferred from homology"/>
<gene>
    <name evidence="7" type="ORF">GCM10009765_41530</name>
</gene>
<comment type="subcellular location">
    <subcellularLocation>
        <location evidence="1">Cell envelope</location>
    </subcellularLocation>
</comment>
<keyword evidence="4 5" id="KW-0732">Signal</keyword>
<accession>A0ABN2HHZ6</accession>
<dbReference type="Gene3D" id="3.40.190.10">
    <property type="entry name" value="Periplasmic binding protein-like II"/>
    <property type="match status" value="1"/>
</dbReference>
<feature type="signal peptide" evidence="5">
    <location>
        <begin position="1"/>
        <end position="19"/>
    </location>
</feature>
<comment type="caution">
    <text evidence="7">The sequence shown here is derived from an EMBL/GenBank/DDBJ whole genome shotgun (WGS) entry which is preliminary data.</text>
</comment>
<dbReference type="CDD" id="cd08504">
    <property type="entry name" value="PBP2_OppA"/>
    <property type="match status" value="1"/>
</dbReference>
<keyword evidence="8" id="KW-1185">Reference proteome</keyword>
<dbReference type="InterPro" id="IPR039424">
    <property type="entry name" value="SBP_5"/>
</dbReference>
<feature type="chain" id="PRO_5045909163" evidence="5">
    <location>
        <begin position="20"/>
        <end position="571"/>
    </location>
</feature>
<dbReference type="InterPro" id="IPR030678">
    <property type="entry name" value="Peptide/Ni-bd"/>
</dbReference>
<name>A0ABN2HHZ6_9ACTN</name>
<organism evidence="7 8">
    <name type="scientific">Fodinicola feengrottensis</name>
    <dbReference type="NCBI Taxonomy" id="435914"/>
    <lineage>
        <taxon>Bacteria</taxon>
        <taxon>Bacillati</taxon>
        <taxon>Actinomycetota</taxon>
        <taxon>Actinomycetes</taxon>
        <taxon>Mycobacteriales</taxon>
        <taxon>Fodinicola</taxon>
    </lineage>
</organism>
<dbReference type="SUPFAM" id="SSF53850">
    <property type="entry name" value="Periplasmic binding protein-like II"/>
    <property type="match status" value="1"/>
</dbReference>
<dbReference type="Proteomes" id="UP001500618">
    <property type="component" value="Unassembled WGS sequence"/>
</dbReference>
<protein>
    <submittedName>
        <fullName evidence="7">Peptide ABC transporter substrate-binding protein</fullName>
    </submittedName>
</protein>
<dbReference type="PROSITE" id="PS51257">
    <property type="entry name" value="PROKAR_LIPOPROTEIN"/>
    <property type="match status" value="1"/>
</dbReference>
<keyword evidence="3" id="KW-0813">Transport</keyword>
<evidence type="ECO:0000313" key="8">
    <source>
        <dbReference type="Proteomes" id="UP001500618"/>
    </source>
</evidence>
<evidence type="ECO:0000256" key="2">
    <source>
        <dbReference type="ARBA" id="ARBA00005695"/>
    </source>
</evidence>
<sequence length="571" mass="61197">MARLSIRRAVAAASAGLLAAGMLAACSFSGGGGPTGSLSVEYNDVSTLDPQVVTWGEWLDSAALLEGLVVLNSTGTGVVPGVAQSWTESADGLTYTFALRDTKWSDGQPLTAQDFLFAYQRLLKPSTAGTGVTQGARSFVPSIGIKGAQDFVLGKTKDWKSVGIQAPDDRTVRFTLASPNNDFLIGLTHPSMLPLPAHVLKAKPKDWEKPANWVGNGAYVVKTWTLNSAMTLVPNKQYWDQSGVKLSQITLHLTDDLTQAGVHYQSKQVDVALLLSPDVKRFQADPALRARLVPVRNAYSSYLAVLHSKNPALDDVRVRQALSLAMGREGIVQTCSACRPSYSLVSDTVPAAREAAGVTENVGQAKALLAQAGYRNGAGLPTVHILVNNTPNPLLEAIVDTWQRNLGIKAKVDVLETGVYVQRRQALQEADTIGFYEGSFASYSTWRSWTATLWDPPSVKKFSIPSSKWQGYLTAQASGDPVAYANANASPPATQFGTLVDQAIATKDPAAAIKLFQQAARVRQDTYLILPTIYTDSMYVVRSGVTGLQPRLGPLLPFTFKGVGVTAQSGK</sequence>
<dbReference type="RefSeq" id="WP_344311919.1">
    <property type="nucleotide sequence ID" value="NZ_BAAANY010000015.1"/>
</dbReference>
<evidence type="ECO:0000256" key="4">
    <source>
        <dbReference type="ARBA" id="ARBA00022729"/>
    </source>
</evidence>
<feature type="domain" description="Solute-binding protein family 5" evidence="6">
    <location>
        <begin position="78"/>
        <end position="425"/>
    </location>
</feature>
<evidence type="ECO:0000256" key="5">
    <source>
        <dbReference type="SAM" id="SignalP"/>
    </source>
</evidence>
<dbReference type="Gene3D" id="3.10.105.10">
    <property type="entry name" value="Dipeptide-binding Protein, Domain 3"/>
    <property type="match status" value="1"/>
</dbReference>
<dbReference type="Pfam" id="PF00496">
    <property type="entry name" value="SBP_bac_5"/>
    <property type="match status" value="1"/>
</dbReference>
<dbReference type="PANTHER" id="PTHR30290">
    <property type="entry name" value="PERIPLASMIC BINDING COMPONENT OF ABC TRANSPORTER"/>
    <property type="match status" value="1"/>
</dbReference>
<dbReference type="EMBL" id="BAAANY010000015">
    <property type="protein sequence ID" value="GAA1687740.1"/>
    <property type="molecule type" value="Genomic_DNA"/>
</dbReference>
<dbReference type="PANTHER" id="PTHR30290:SF10">
    <property type="entry name" value="PERIPLASMIC OLIGOPEPTIDE-BINDING PROTEIN-RELATED"/>
    <property type="match status" value="1"/>
</dbReference>
<evidence type="ECO:0000259" key="6">
    <source>
        <dbReference type="Pfam" id="PF00496"/>
    </source>
</evidence>
<reference evidence="7 8" key="1">
    <citation type="journal article" date="2019" name="Int. J. Syst. Evol. Microbiol.">
        <title>The Global Catalogue of Microorganisms (GCM) 10K type strain sequencing project: providing services to taxonomists for standard genome sequencing and annotation.</title>
        <authorList>
            <consortium name="The Broad Institute Genomics Platform"/>
            <consortium name="The Broad Institute Genome Sequencing Center for Infectious Disease"/>
            <person name="Wu L."/>
            <person name="Ma J."/>
        </authorList>
    </citation>
    <scope>NUCLEOTIDE SEQUENCE [LARGE SCALE GENOMIC DNA]</scope>
    <source>
        <strain evidence="7 8">JCM 14718</strain>
    </source>
</reference>
<dbReference type="InterPro" id="IPR000914">
    <property type="entry name" value="SBP_5_dom"/>
</dbReference>
<dbReference type="Gene3D" id="3.90.76.10">
    <property type="entry name" value="Dipeptide-binding Protein, Domain 1"/>
    <property type="match status" value="1"/>
</dbReference>
<evidence type="ECO:0000256" key="1">
    <source>
        <dbReference type="ARBA" id="ARBA00004196"/>
    </source>
</evidence>